<evidence type="ECO:0000313" key="2">
    <source>
        <dbReference type="EMBL" id="KNC87254.1"/>
    </source>
</evidence>
<reference evidence="2 3" key="1">
    <citation type="submission" date="2011-02" db="EMBL/GenBank/DDBJ databases">
        <title>The Genome Sequence of Sphaeroforma arctica JP610.</title>
        <authorList>
            <consortium name="The Broad Institute Genome Sequencing Platform"/>
            <person name="Russ C."/>
            <person name="Cuomo C."/>
            <person name="Young S.K."/>
            <person name="Zeng Q."/>
            <person name="Gargeya S."/>
            <person name="Alvarado L."/>
            <person name="Berlin A."/>
            <person name="Chapman S.B."/>
            <person name="Chen Z."/>
            <person name="Freedman E."/>
            <person name="Gellesch M."/>
            <person name="Goldberg J."/>
            <person name="Griggs A."/>
            <person name="Gujja S."/>
            <person name="Heilman E."/>
            <person name="Heiman D."/>
            <person name="Howarth C."/>
            <person name="Mehta T."/>
            <person name="Neiman D."/>
            <person name="Pearson M."/>
            <person name="Roberts A."/>
            <person name="Saif S."/>
            <person name="Shea T."/>
            <person name="Shenoy N."/>
            <person name="Sisk P."/>
            <person name="Stolte C."/>
            <person name="Sykes S."/>
            <person name="White J."/>
            <person name="Yandava C."/>
            <person name="Burger G."/>
            <person name="Gray M.W."/>
            <person name="Holland P.W.H."/>
            <person name="King N."/>
            <person name="Lang F.B.F."/>
            <person name="Roger A.J."/>
            <person name="Ruiz-Trillo I."/>
            <person name="Haas B."/>
            <person name="Nusbaum C."/>
            <person name="Birren B."/>
        </authorList>
    </citation>
    <scope>NUCLEOTIDE SEQUENCE [LARGE SCALE GENOMIC DNA]</scope>
    <source>
        <strain evidence="2 3">JP610</strain>
    </source>
</reference>
<organism evidence="2 3">
    <name type="scientific">Sphaeroforma arctica JP610</name>
    <dbReference type="NCBI Taxonomy" id="667725"/>
    <lineage>
        <taxon>Eukaryota</taxon>
        <taxon>Ichthyosporea</taxon>
        <taxon>Ichthyophonida</taxon>
        <taxon>Sphaeroforma</taxon>
    </lineage>
</organism>
<dbReference type="Proteomes" id="UP000054560">
    <property type="component" value="Unassembled WGS sequence"/>
</dbReference>
<dbReference type="RefSeq" id="XP_014161156.1">
    <property type="nucleotide sequence ID" value="XM_014305681.1"/>
</dbReference>
<evidence type="ECO:0000256" key="1">
    <source>
        <dbReference type="SAM" id="MobiDB-lite"/>
    </source>
</evidence>
<dbReference type="EMBL" id="KQ241617">
    <property type="protein sequence ID" value="KNC87254.1"/>
    <property type="molecule type" value="Genomic_DNA"/>
</dbReference>
<evidence type="ECO:0000313" key="3">
    <source>
        <dbReference type="Proteomes" id="UP000054560"/>
    </source>
</evidence>
<accession>A0A0L0GEC3</accession>
<keyword evidence="3" id="KW-1185">Reference proteome</keyword>
<gene>
    <name evidence="2" type="ORF">SARC_00640</name>
</gene>
<dbReference type="GeneID" id="25901144"/>
<feature type="region of interest" description="Disordered" evidence="1">
    <location>
        <begin position="1"/>
        <end position="80"/>
    </location>
</feature>
<dbReference type="AlphaFoldDB" id="A0A0L0GEC3"/>
<sequence>MGEAEATEAIRPRTPDLEAGSNSGDGGNRATTTGTSGCHPEMRRIRSVSNPHDNYDPEIGWDQVKADTRPEIDQRQRSQT</sequence>
<feature type="compositionally biased region" description="Basic and acidic residues" evidence="1">
    <location>
        <begin position="64"/>
        <end position="80"/>
    </location>
</feature>
<name>A0A0L0GEC3_9EUKA</name>
<proteinExistence type="predicted"/>
<protein>
    <submittedName>
        <fullName evidence="2">Uncharacterized protein</fullName>
    </submittedName>
</protein>